<evidence type="ECO:0000256" key="1">
    <source>
        <dbReference type="ARBA" id="ARBA00022676"/>
    </source>
</evidence>
<dbReference type="InterPro" id="IPR029044">
    <property type="entry name" value="Nucleotide-diphossugar_trans"/>
</dbReference>
<dbReference type="PANTHER" id="PTHR43630">
    <property type="entry name" value="POLY-BETA-1,6-N-ACETYL-D-GLUCOSAMINE SYNTHASE"/>
    <property type="match status" value="1"/>
</dbReference>
<dbReference type="Gene3D" id="3.90.550.10">
    <property type="entry name" value="Spore Coat Polysaccharide Biosynthesis Protein SpsA, Chain A"/>
    <property type="match status" value="1"/>
</dbReference>
<dbReference type="SUPFAM" id="SSF53448">
    <property type="entry name" value="Nucleotide-diphospho-sugar transferases"/>
    <property type="match status" value="1"/>
</dbReference>
<protein>
    <recommendedName>
        <fullName evidence="3">Glycosyltransferase 2-like domain-containing protein</fullName>
    </recommendedName>
</protein>
<evidence type="ECO:0000313" key="4">
    <source>
        <dbReference type="EMBL" id="KKN82797.1"/>
    </source>
</evidence>
<comment type="caution">
    <text evidence="4">The sequence shown here is derived from an EMBL/GenBank/DDBJ whole genome shotgun (WGS) entry which is preliminary data.</text>
</comment>
<keyword evidence="2" id="KW-0808">Transferase</keyword>
<organism evidence="4">
    <name type="scientific">marine sediment metagenome</name>
    <dbReference type="NCBI Taxonomy" id="412755"/>
    <lineage>
        <taxon>unclassified sequences</taxon>
        <taxon>metagenomes</taxon>
        <taxon>ecological metagenomes</taxon>
    </lineage>
</organism>
<sequence>MVKNNFKIVVPVFNSEKWIKKCLDSIKYQTYKNYKVVVINDYSNDRTAEIIEREIKNDTRFNFIDNTVKKCALENTVIGIHSICKSDEDIIVILDGDDWLPSNDVLEYLNGAYQDDTWITWGQFKLLSTNKICKFKEENWCIDVDKDFHRIHMLRYYFSHLRTYKYFLFKGIKEEDLRDSKGNYYTTAGDVVVAVPMIEMAGHKHRKCLDKIMYVYNNTSSLNDMRVCPAKQLAIYSEIRHKPKYKQYNKQEIIANDINIDILVWTKDRACQADLLLRSIKDNFKSYNKIYFRYDYSTEAFKQGYAKLIAKDYGLNIEFIERTDFEKDTKGILASMKTTFMVAICDDDVFVIPTNLEDIMHFYTKDVAAVSMRMGEHITYCYGTNKPTPLPKFYPCEGNFLKWKWSEADPATDWGYPGAVNIHIYRTQWYRDMIKDFTFDNPNELEFLFNTNRDKFAPYILSFKTGRILNIPVNQVQTVCPTNPFGIKFSYTKEDLNSRWLNGEIIDTKNIYGYKNKGVNEEISLLFVNGDKHE</sequence>
<keyword evidence="1" id="KW-0328">Glycosyltransferase</keyword>
<feature type="domain" description="Glycosyltransferase 2-like" evidence="3">
    <location>
        <begin position="8"/>
        <end position="124"/>
    </location>
</feature>
<proteinExistence type="predicted"/>
<gene>
    <name evidence="4" type="ORF">LCGC14_0306210</name>
</gene>
<evidence type="ECO:0000259" key="3">
    <source>
        <dbReference type="Pfam" id="PF00535"/>
    </source>
</evidence>
<dbReference type="CDD" id="cd00761">
    <property type="entry name" value="Glyco_tranf_GTA_type"/>
    <property type="match status" value="1"/>
</dbReference>
<dbReference type="GO" id="GO:0016757">
    <property type="term" value="F:glycosyltransferase activity"/>
    <property type="evidence" value="ECO:0007669"/>
    <property type="project" value="UniProtKB-KW"/>
</dbReference>
<dbReference type="EMBL" id="LAZR01000195">
    <property type="protein sequence ID" value="KKN82797.1"/>
    <property type="molecule type" value="Genomic_DNA"/>
</dbReference>
<dbReference type="InterPro" id="IPR001173">
    <property type="entry name" value="Glyco_trans_2-like"/>
</dbReference>
<evidence type="ECO:0000256" key="2">
    <source>
        <dbReference type="ARBA" id="ARBA00022679"/>
    </source>
</evidence>
<accession>A0A0F9U690</accession>
<dbReference type="PANTHER" id="PTHR43630:SF1">
    <property type="entry name" value="POLY-BETA-1,6-N-ACETYL-D-GLUCOSAMINE SYNTHASE"/>
    <property type="match status" value="1"/>
</dbReference>
<reference evidence="4" key="1">
    <citation type="journal article" date="2015" name="Nature">
        <title>Complex archaea that bridge the gap between prokaryotes and eukaryotes.</title>
        <authorList>
            <person name="Spang A."/>
            <person name="Saw J.H."/>
            <person name="Jorgensen S.L."/>
            <person name="Zaremba-Niedzwiedzka K."/>
            <person name="Martijn J."/>
            <person name="Lind A.E."/>
            <person name="van Eijk R."/>
            <person name="Schleper C."/>
            <person name="Guy L."/>
            <person name="Ettema T.J."/>
        </authorList>
    </citation>
    <scope>NUCLEOTIDE SEQUENCE</scope>
</reference>
<dbReference type="AlphaFoldDB" id="A0A0F9U690"/>
<name>A0A0F9U690_9ZZZZ</name>
<dbReference type="Pfam" id="PF00535">
    <property type="entry name" value="Glycos_transf_2"/>
    <property type="match status" value="1"/>
</dbReference>